<proteinExistence type="predicted"/>
<dbReference type="Proteomes" id="UP000240988">
    <property type="component" value="Unassembled WGS sequence"/>
</dbReference>
<reference evidence="2 3" key="1">
    <citation type="submission" date="2017-01" db="EMBL/GenBank/DDBJ databases">
        <authorList>
            <consortium name="Urmite Genomes"/>
        </authorList>
    </citation>
    <scope>NUCLEOTIDE SEQUENCE [LARGE SCALE GENOMIC DNA]</scope>
    <source>
        <strain evidence="2 3">AB57</strain>
    </source>
</reference>
<sequence>VSVQALIEFTLWLTLPYLAFGFFWTVVHPDKVSELEAQWKAVLPSGGEIAFGEATVLWPVVLLLPSTCGAPGQ</sequence>
<keyword evidence="1" id="KW-0812">Transmembrane</keyword>
<feature type="transmembrane region" description="Helical" evidence="1">
    <location>
        <begin position="6"/>
        <end position="27"/>
    </location>
</feature>
<keyword evidence="3" id="KW-1185">Reference proteome</keyword>
<keyword evidence="1" id="KW-1133">Transmembrane helix</keyword>
<dbReference type="EMBL" id="FUFA01000002">
    <property type="protein sequence ID" value="SPM33142.1"/>
    <property type="molecule type" value="Genomic_DNA"/>
</dbReference>
<gene>
    <name evidence="2" type="ORF">MRAB57_945</name>
</gene>
<accession>A0A2U3NNR4</accession>
<name>A0A2U3NNR4_9MYCO</name>
<evidence type="ECO:0000313" key="2">
    <source>
        <dbReference type="EMBL" id="SPM33142.1"/>
    </source>
</evidence>
<organism evidence="2 3">
    <name type="scientific">Mycobacterium rhizamassiliense</name>
    <dbReference type="NCBI Taxonomy" id="1841860"/>
    <lineage>
        <taxon>Bacteria</taxon>
        <taxon>Bacillati</taxon>
        <taxon>Actinomycetota</taxon>
        <taxon>Actinomycetes</taxon>
        <taxon>Mycobacteriales</taxon>
        <taxon>Mycobacteriaceae</taxon>
        <taxon>Mycobacterium</taxon>
    </lineage>
</organism>
<protein>
    <submittedName>
        <fullName evidence="2">Uncharacterized protein</fullName>
    </submittedName>
</protein>
<keyword evidence="1" id="KW-0472">Membrane</keyword>
<feature type="non-terminal residue" evidence="2">
    <location>
        <position position="1"/>
    </location>
</feature>
<evidence type="ECO:0000256" key="1">
    <source>
        <dbReference type="SAM" id="Phobius"/>
    </source>
</evidence>
<dbReference type="AlphaFoldDB" id="A0A2U3NNR4"/>
<evidence type="ECO:0000313" key="3">
    <source>
        <dbReference type="Proteomes" id="UP000240988"/>
    </source>
</evidence>